<evidence type="ECO:0000256" key="13">
    <source>
        <dbReference type="SAM" id="MobiDB-lite"/>
    </source>
</evidence>
<comment type="catalytic activity">
    <reaction evidence="11 12">
        <text>tRNA(Tyr) + L-tyrosine + ATP = L-tyrosyl-tRNA(Tyr) + AMP + diphosphate + H(+)</text>
        <dbReference type="Rhea" id="RHEA:10220"/>
        <dbReference type="Rhea" id="RHEA-COMP:9706"/>
        <dbReference type="Rhea" id="RHEA-COMP:9707"/>
        <dbReference type="ChEBI" id="CHEBI:15378"/>
        <dbReference type="ChEBI" id="CHEBI:30616"/>
        <dbReference type="ChEBI" id="CHEBI:33019"/>
        <dbReference type="ChEBI" id="CHEBI:58315"/>
        <dbReference type="ChEBI" id="CHEBI:78442"/>
        <dbReference type="ChEBI" id="CHEBI:78536"/>
        <dbReference type="ChEBI" id="CHEBI:456215"/>
        <dbReference type="EC" id="6.1.1.1"/>
    </reaction>
</comment>
<evidence type="ECO:0000256" key="7">
    <source>
        <dbReference type="ARBA" id="ARBA00022840"/>
    </source>
</evidence>
<keyword evidence="6 12" id="KW-0547">Nucleotide-binding</keyword>
<evidence type="ECO:0000256" key="9">
    <source>
        <dbReference type="ARBA" id="ARBA00023146"/>
    </source>
</evidence>
<dbReference type="NCBIfam" id="TIGR00234">
    <property type="entry name" value="tyrS"/>
    <property type="match status" value="1"/>
</dbReference>
<dbReference type="PIRSF" id="PIRSF006588">
    <property type="entry name" value="TyrRS_arch_euk"/>
    <property type="match status" value="1"/>
</dbReference>
<evidence type="ECO:0000256" key="1">
    <source>
        <dbReference type="ARBA" id="ARBA00004123"/>
    </source>
</evidence>
<dbReference type="GO" id="GO:0006437">
    <property type="term" value="P:tyrosyl-tRNA aminoacylation"/>
    <property type="evidence" value="ECO:0007669"/>
    <property type="project" value="InterPro"/>
</dbReference>
<evidence type="ECO:0000256" key="3">
    <source>
        <dbReference type="ARBA" id="ARBA00005594"/>
    </source>
</evidence>
<dbReference type="CDD" id="cd00805">
    <property type="entry name" value="TyrRS_core"/>
    <property type="match status" value="1"/>
</dbReference>
<dbReference type="Gene3D" id="1.10.240.10">
    <property type="entry name" value="Tyrosyl-Transfer RNA Synthetase"/>
    <property type="match status" value="1"/>
</dbReference>
<dbReference type="PRINTS" id="PR01040">
    <property type="entry name" value="TRNASYNTHTYR"/>
</dbReference>
<protein>
    <recommendedName>
        <fullName evidence="12">Tyrosine--tRNA ligase</fullName>
        <ecNumber evidence="12">6.1.1.1</ecNumber>
    </recommendedName>
    <alternativeName>
        <fullName evidence="12">Tyrosyl-tRNA synthetase</fullName>
    </alternativeName>
</protein>
<dbReference type="Pfam" id="PF00579">
    <property type="entry name" value="tRNA-synt_1b"/>
    <property type="match status" value="1"/>
</dbReference>
<dbReference type="STRING" id="1754191.A0A1Y1V121"/>
<dbReference type="OrthoDB" id="197206at2759"/>
<evidence type="ECO:0000256" key="6">
    <source>
        <dbReference type="ARBA" id="ARBA00022741"/>
    </source>
</evidence>
<dbReference type="InterPro" id="IPR014729">
    <property type="entry name" value="Rossmann-like_a/b/a_fold"/>
</dbReference>
<dbReference type="AlphaFoldDB" id="A0A1Y1V121"/>
<evidence type="ECO:0000313" key="14">
    <source>
        <dbReference type="EMBL" id="ORX44149.1"/>
    </source>
</evidence>
<dbReference type="Gene3D" id="3.40.50.620">
    <property type="entry name" value="HUPs"/>
    <property type="match status" value="1"/>
</dbReference>
<dbReference type="InterPro" id="IPR002307">
    <property type="entry name" value="Tyr-tRNA-ligase"/>
</dbReference>
<dbReference type="PANTHER" id="PTHR46264">
    <property type="entry name" value="TYROSINE-TRNA LIGASE"/>
    <property type="match status" value="1"/>
</dbReference>
<proteinExistence type="inferred from homology"/>
<comment type="similarity">
    <text evidence="3 12">Belongs to the class-I aminoacyl-tRNA synthetase family.</text>
</comment>
<dbReference type="GO" id="GO:0005737">
    <property type="term" value="C:cytoplasm"/>
    <property type="evidence" value="ECO:0007669"/>
    <property type="project" value="UniProtKB-SubCell"/>
</dbReference>
<organism evidence="14 15">
    <name type="scientific">Piromyces finnis</name>
    <dbReference type="NCBI Taxonomy" id="1754191"/>
    <lineage>
        <taxon>Eukaryota</taxon>
        <taxon>Fungi</taxon>
        <taxon>Fungi incertae sedis</taxon>
        <taxon>Chytridiomycota</taxon>
        <taxon>Chytridiomycota incertae sedis</taxon>
        <taxon>Neocallimastigomycetes</taxon>
        <taxon>Neocallimastigales</taxon>
        <taxon>Neocallimastigaceae</taxon>
        <taxon>Piromyces</taxon>
    </lineage>
</organism>
<dbReference type="PANTHER" id="PTHR46264:SF4">
    <property type="entry name" value="TYROSINE--TRNA LIGASE, CYTOPLASMIC"/>
    <property type="match status" value="1"/>
</dbReference>
<keyword evidence="7 12" id="KW-0067">ATP-binding</keyword>
<accession>A0A1Y1V121</accession>
<keyword evidence="5 12" id="KW-0436">Ligase</keyword>
<dbReference type="SUPFAM" id="SSF52374">
    <property type="entry name" value="Nucleotidylyl transferase"/>
    <property type="match status" value="1"/>
</dbReference>
<evidence type="ECO:0000256" key="10">
    <source>
        <dbReference type="ARBA" id="ARBA00023242"/>
    </source>
</evidence>
<evidence type="ECO:0000256" key="11">
    <source>
        <dbReference type="ARBA" id="ARBA00048248"/>
    </source>
</evidence>
<evidence type="ECO:0000256" key="4">
    <source>
        <dbReference type="ARBA" id="ARBA00022490"/>
    </source>
</evidence>
<feature type="compositionally biased region" description="Basic residues" evidence="13">
    <location>
        <begin position="353"/>
        <end position="363"/>
    </location>
</feature>
<name>A0A1Y1V121_9FUNG</name>
<sequence>MNPQEKFDLISRNLQEVLGGEEIKKILNERDLNLYWGTAPTGRPHVGYLVPMSKIADFLAAGCNVTILFANLHAYLDNMKAPWELLKYRTEYYQVVIKATLKSIGVPIDKLKFVNGTDYQLSEKYTLDVYKLSAMVTAHDAKKAGAEVVKQSDTPPLSGLLYPGLQALDEEYLNCDVQFGGVDQRKIFVFAEEYLPKLGYKKRAHLMNKMVGGLTGGKMSASDPNSKIDLLDNAKQVEKKLKKAFCEEGNIEENPILAFIKNVLIPINCLSTGKESFEITRPEKFGGNTLYETYEDLEKAFVAKEIHPGDLKMSAANALNALLEPIRKEFEDPEKLELLKNAYPEPKPEPKKNNKKDKKNKNKKQGEKKPEEAKPEEKKE</sequence>
<dbReference type="Proteomes" id="UP000193719">
    <property type="component" value="Unassembled WGS sequence"/>
</dbReference>
<dbReference type="InterPro" id="IPR050489">
    <property type="entry name" value="Tyr-tRNA_synthase"/>
</dbReference>
<comment type="caution">
    <text evidence="14">The sequence shown here is derived from an EMBL/GenBank/DDBJ whole genome shotgun (WGS) entry which is preliminary data.</text>
</comment>
<reference evidence="14 15" key="1">
    <citation type="submission" date="2016-08" db="EMBL/GenBank/DDBJ databases">
        <title>Genomes of anaerobic fungi encode conserved fungal cellulosomes for biomass hydrolysis.</title>
        <authorList>
            <consortium name="DOE Joint Genome Institute"/>
            <person name="Haitjema C.H."/>
            <person name="Gilmore S.P."/>
            <person name="Henske J.K."/>
            <person name="Solomon K.V."/>
            <person name="De Groot R."/>
            <person name="Kuo A."/>
            <person name="Mondo S.J."/>
            <person name="Salamov A.A."/>
            <person name="Labutti K."/>
            <person name="Zhao Z."/>
            <person name="Chiniquy J."/>
            <person name="Barry K."/>
            <person name="Brewer H.M."/>
            <person name="Purvine S.O."/>
            <person name="Wright A.T."/>
            <person name="Boxma B."/>
            <person name="Van Alen T."/>
            <person name="Hackstein J.H."/>
            <person name="Baker S.E."/>
            <person name="Grigoriev I.V."/>
            <person name="O'Malley M.A."/>
        </authorList>
    </citation>
    <scope>NUCLEOTIDE SEQUENCE [LARGE SCALE GENOMIC DNA]</scope>
    <source>
        <strain evidence="15">finn</strain>
    </source>
</reference>
<comment type="subcellular location">
    <subcellularLocation>
        <location evidence="2">Cytoplasm</location>
    </subcellularLocation>
    <subcellularLocation>
        <location evidence="1">Nucleus</location>
    </subcellularLocation>
</comment>
<dbReference type="FunFam" id="3.40.50.620:FF:000040">
    <property type="entry name" value="Tyrosine--tRNA ligase"/>
    <property type="match status" value="1"/>
</dbReference>
<dbReference type="FunFam" id="1.10.240.10:FF:000004">
    <property type="entry name" value="Tyrosine--tRNA ligase"/>
    <property type="match status" value="1"/>
</dbReference>
<dbReference type="GO" id="GO:0005524">
    <property type="term" value="F:ATP binding"/>
    <property type="evidence" value="ECO:0007669"/>
    <property type="project" value="UniProtKB-KW"/>
</dbReference>
<keyword evidence="4" id="KW-0963">Cytoplasm</keyword>
<evidence type="ECO:0000256" key="12">
    <source>
        <dbReference type="RuleBase" id="RU361234"/>
    </source>
</evidence>
<keyword evidence="10" id="KW-0539">Nucleus</keyword>
<evidence type="ECO:0000256" key="5">
    <source>
        <dbReference type="ARBA" id="ARBA00022598"/>
    </source>
</evidence>
<dbReference type="InterPro" id="IPR023617">
    <property type="entry name" value="Tyr-tRNA-ligase_arc/euk-type"/>
</dbReference>
<dbReference type="EMBL" id="MCFH01000047">
    <property type="protein sequence ID" value="ORX44149.1"/>
    <property type="molecule type" value="Genomic_DNA"/>
</dbReference>
<keyword evidence="8 12" id="KW-0648">Protein biosynthesis</keyword>
<dbReference type="InterPro" id="IPR002305">
    <property type="entry name" value="aa-tRNA-synth_Ic"/>
</dbReference>
<evidence type="ECO:0000313" key="15">
    <source>
        <dbReference type="Proteomes" id="UP000193719"/>
    </source>
</evidence>
<dbReference type="EC" id="6.1.1.1" evidence="12"/>
<evidence type="ECO:0000256" key="8">
    <source>
        <dbReference type="ARBA" id="ARBA00022917"/>
    </source>
</evidence>
<evidence type="ECO:0000256" key="2">
    <source>
        <dbReference type="ARBA" id="ARBA00004496"/>
    </source>
</evidence>
<dbReference type="NCBIfam" id="NF006330">
    <property type="entry name" value="PRK08560.1"/>
    <property type="match status" value="1"/>
</dbReference>
<keyword evidence="9 12" id="KW-0030">Aminoacyl-tRNA synthetase</keyword>
<keyword evidence="15" id="KW-1185">Reference proteome</keyword>
<dbReference type="GO" id="GO:0005634">
    <property type="term" value="C:nucleus"/>
    <property type="evidence" value="ECO:0007669"/>
    <property type="project" value="UniProtKB-SubCell"/>
</dbReference>
<reference evidence="14 15" key="2">
    <citation type="submission" date="2016-08" db="EMBL/GenBank/DDBJ databases">
        <title>Pervasive Adenine N6-methylation of Active Genes in Fungi.</title>
        <authorList>
            <consortium name="DOE Joint Genome Institute"/>
            <person name="Mondo S.J."/>
            <person name="Dannebaum R.O."/>
            <person name="Kuo R.C."/>
            <person name="Labutti K."/>
            <person name="Haridas S."/>
            <person name="Kuo A."/>
            <person name="Salamov A."/>
            <person name="Ahrendt S.R."/>
            <person name="Lipzen A."/>
            <person name="Sullivan W."/>
            <person name="Andreopoulos W.B."/>
            <person name="Clum A."/>
            <person name="Lindquist E."/>
            <person name="Daum C."/>
            <person name="Ramamoorthy G.K."/>
            <person name="Gryganskyi A."/>
            <person name="Culley D."/>
            <person name="Magnuson J.K."/>
            <person name="James T.Y."/>
            <person name="O'Malley M.A."/>
            <person name="Stajich J.E."/>
            <person name="Spatafora J.W."/>
            <person name="Visel A."/>
            <person name="Grigoriev I.V."/>
        </authorList>
    </citation>
    <scope>NUCLEOTIDE SEQUENCE [LARGE SCALE GENOMIC DNA]</scope>
    <source>
        <strain evidence="15">finn</strain>
    </source>
</reference>
<feature type="region of interest" description="Disordered" evidence="13">
    <location>
        <begin position="335"/>
        <end position="380"/>
    </location>
</feature>
<dbReference type="GO" id="GO:0004831">
    <property type="term" value="F:tyrosine-tRNA ligase activity"/>
    <property type="evidence" value="ECO:0007669"/>
    <property type="project" value="UniProtKB-EC"/>
</dbReference>
<feature type="compositionally biased region" description="Basic and acidic residues" evidence="13">
    <location>
        <begin position="364"/>
        <end position="380"/>
    </location>
</feature>
<gene>
    <name evidence="14" type="ORF">BCR36DRAFT_335000</name>
</gene>